<evidence type="ECO:0000259" key="2">
    <source>
        <dbReference type="Pfam" id="PF10382"/>
    </source>
</evidence>
<dbReference type="OrthoDB" id="6513042at2759"/>
<dbReference type="Proteomes" id="UP000191024">
    <property type="component" value="Chromosome B"/>
</dbReference>
<feature type="domain" description="5'-3' DNA helicase ZGRF1-like N-terminal" evidence="2">
    <location>
        <begin position="7"/>
        <end position="90"/>
    </location>
</feature>
<feature type="region of interest" description="Disordered" evidence="1">
    <location>
        <begin position="161"/>
        <end position="204"/>
    </location>
</feature>
<sequence>MPEGATVWEFECQYTNDVHKKRKTWHDGKLRFHESNSRFQLYSEQDNVLLGSEFVTNAKQIEHILDFKGFGSEEHKIAGRFLVIIQEFYGKCTIGKDGQRQNGSVPNLQAVTRKEPLVRNSRKLDTKYQVKSESKSTYPTVANDTSTVSLALDMRNISRAKVVSQQRRLSSKKVSDPQAPSQRKPKANVTEPPNLNTRHASRTAGTNLLCETVITNMPQGQLQRRISQRSHRINHEPIVLTNIGFK</sequence>
<organism evidence="3 4">
    <name type="scientific">Lachancea mirantina</name>
    <dbReference type="NCBI Taxonomy" id="1230905"/>
    <lineage>
        <taxon>Eukaryota</taxon>
        <taxon>Fungi</taxon>
        <taxon>Dikarya</taxon>
        <taxon>Ascomycota</taxon>
        <taxon>Saccharomycotina</taxon>
        <taxon>Saccharomycetes</taxon>
        <taxon>Saccharomycetales</taxon>
        <taxon>Saccharomycetaceae</taxon>
        <taxon>Lachancea</taxon>
    </lineage>
</organism>
<accession>A0A1G4IUN2</accession>
<evidence type="ECO:0000313" key="4">
    <source>
        <dbReference type="Proteomes" id="UP000191024"/>
    </source>
</evidence>
<dbReference type="EMBL" id="LT598464">
    <property type="protein sequence ID" value="SCU80617.1"/>
    <property type="molecule type" value="Genomic_DNA"/>
</dbReference>
<evidence type="ECO:0000256" key="1">
    <source>
        <dbReference type="SAM" id="MobiDB-lite"/>
    </source>
</evidence>
<dbReference type="Pfam" id="PF10382">
    <property type="entry name" value="ZGRF1-like_N"/>
    <property type="match status" value="1"/>
</dbReference>
<reference evidence="3 4" key="1">
    <citation type="submission" date="2016-03" db="EMBL/GenBank/DDBJ databases">
        <authorList>
            <person name="Devillers H."/>
        </authorList>
    </citation>
    <scope>NUCLEOTIDE SEQUENCE [LARGE SCALE GENOMIC DNA]</scope>
    <source>
        <strain evidence="3">CBS 11717</strain>
    </source>
</reference>
<protein>
    <submittedName>
        <fullName evidence="3">LAMI_0B03158g1_1</fullName>
    </submittedName>
</protein>
<dbReference type="AlphaFoldDB" id="A0A1G4IUN2"/>
<dbReference type="InterPro" id="IPR018838">
    <property type="entry name" value="ZGRF1-like_N"/>
</dbReference>
<proteinExistence type="predicted"/>
<gene>
    <name evidence="3" type="ORF">LAMI_0B03158G</name>
</gene>
<evidence type="ECO:0000313" key="3">
    <source>
        <dbReference type="EMBL" id="SCU80617.1"/>
    </source>
</evidence>
<feature type="compositionally biased region" description="Polar residues" evidence="1">
    <location>
        <begin position="191"/>
        <end position="204"/>
    </location>
</feature>
<name>A0A1G4IUN2_9SACH</name>
<dbReference type="STRING" id="1230905.A0A1G4IUN2"/>
<keyword evidence="4" id="KW-1185">Reference proteome</keyword>